<keyword evidence="1" id="KW-0812">Transmembrane</keyword>
<evidence type="ECO:0000256" key="1">
    <source>
        <dbReference type="SAM" id="Phobius"/>
    </source>
</evidence>
<sequence>MKNIDYILVLWFLISATILGLIIYREPNVESSGALIQESLYRDEQPDRFVDIALMGLVIFFIVLTMDLFS</sequence>
<dbReference type="RefSeq" id="YP_009863838.1">
    <property type="nucleotide sequence ID" value="NC_049013.1"/>
</dbReference>
<geneLocation type="plastid" evidence="2"/>
<name>A0A7D3U304_9EUKA</name>
<evidence type="ECO:0000313" key="2">
    <source>
        <dbReference type="EMBL" id="QKE31169.1"/>
    </source>
</evidence>
<keyword evidence="1" id="KW-1133">Transmembrane helix</keyword>
<keyword evidence="1" id="KW-0472">Membrane</keyword>
<accession>A0A7D3U304</accession>
<gene>
    <name evidence="2" type="primary">orf70</name>
</gene>
<dbReference type="GeneID" id="55752525"/>
<protein>
    <submittedName>
        <fullName evidence="2">Uncharacterized protein</fullName>
    </submittedName>
</protein>
<dbReference type="EMBL" id="MT364382">
    <property type="protein sequence ID" value="QKE31169.1"/>
    <property type="molecule type" value="Genomic_DNA"/>
</dbReference>
<keyword evidence="2" id="KW-0934">Plastid</keyword>
<reference evidence="2" key="1">
    <citation type="submission" date="2020-04" db="EMBL/GenBank/DDBJ databases">
        <authorList>
            <person name="Hulatt C.J."/>
            <person name="Posewitz M.C."/>
        </authorList>
    </citation>
    <scope>NUCLEOTIDE SEQUENCE</scope>
    <source>
        <strain evidence="2">NIVA-4/92</strain>
    </source>
</reference>
<dbReference type="AlphaFoldDB" id="A0A7D3U304"/>
<feature type="transmembrane region" description="Helical" evidence="1">
    <location>
        <begin position="49"/>
        <end position="69"/>
    </location>
</feature>
<organism evidence="2">
    <name type="scientific">Pavlova sp. NIVA-4/92</name>
    <dbReference type="NCBI Taxonomy" id="2686093"/>
    <lineage>
        <taxon>Eukaryota</taxon>
        <taxon>Haptista</taxon>
        <taxon>Haptophyta</taxon>
        <taxon>Pavlovophyceae</taxon>
        <taxon>Pavlovales</taxon>
        <taxon>Pavlovaceae</taxon>
        <taxon>Pavlova</taxon>
    </lineage>
</organism>
<proteinExistence type="predicted"/>
<feature type="transmembrane region" description="Helical" evidence="1">
    <location>
        <begin position="6"/>
        <end position="24"/>
    </location>
</feature>